<reference evidence="2" key="1">
    <citation type="submission" date="2022-09" db="EMBL/GenBank/DDBJ databases">
        <title>The genome sequence of Tsuneonella sp. YG55.</title>
        <authorList>
            <person name="Liu Y."/>
        </authorList>
    </citation>
    <scope>NUCLEOTIDE SEQUENCE</scope>
    <source>
        <strain evidence="2">YG55</strain>
    </source>
</reference>
<accession>A0A9X2W371</accession>
<dbReference type="EMBL" id="JAOAMV010000005">
    <property type="protein sequence ID" value="MCT2559389.1"/>
    <property type="molecule type" value="Genomic_DNA"/>
</dbReference>
<gene>
    <name evidence="2" type="ORF">N0B51_10405</name>
</gene>
<dbReference type="AlphaFoldDB" id="A0A9X2W371"/>
<sequence length="257" mass="26705">MIQANKRQVAAVSAAAMALVLGGCQALGIGGHGIARAGLEAERSAIADFGAGQLEEGRKALKEGRTADAIDAFMLAKSFAEEAPAAYNGLAVAYSRLGREDLTERFFRVAIALAPEDTRYRSNLALFYANNGMPRSAGPSLAFEQARPLVDVATPDVQLGNAQVPVEPVTRSLGAGISVRSPVSRLQRVSSSEVTIVSGQASARTVAGASGHRAVIEVGRSASPSASPAARVALASARAVVAPQKDRAYPIRIRLED</sequence>
<dbReference type="Gene3D" id="1.25.40.10">
    <property type="entry name" value="Tetratricopeptide repeat domain"/>
    <property type="match status" value="1"/>
</dbReference>
<dbReference type="SUPFAM" id="SSF48452">
    <property type="entry name" value="TPR-like"/>
    <property type="match status" value="1"/>
</dbReference>
<dbReference type="Proteomes" id="UP001142648">
    <property type="component" value="Unassembled WGS sequence"/>
</dbReference>
<evidence type="ECO:0000313" key="3">
    <source>
        <dbReference type="Proteomes" id="UP001142648"/>
    </source>
</evidence>
<evidence type="ECO:0000313" key="2">
    <source>
        <dbReference type="EMBL" id="MCT2559389.1"/>
    </source>
</evidence>
<dbReference type="PROSITE" id="PS51257">
    <property type="entry name" value="PROKAR_LIPOPROTEIN"/>
    <property type="match status" value="1"/>
</dbReference>
<evidence type="ECO:0008006" key="4">
    <source>
        <dbReference type="Google" id="ProtNLM"/>
    </source>
</evidence>
<name>A0A9X2W371_9SPHN</name>
<protein>
    <recommendedName>
        <fullName evidence="4">Tetratricopeptide repeat protein</fullName>
    </recommendedName>
</protein>
<evidence type="ECO:0000256" key="1">
    <source>
        <dbReference type="PROSITE-ProRule" id="PRU00339"/>
    </source>
</evidence>
<feature type="repeat" description="TPR" evidence="1">
    <location>
        <begin position="84"/>
        <end position="117"/>
    </location>
</feature>
<dbReference type="InterPro" id="IPR019734">
    <property type="entry name" value="TPR_rpt"/>
</dbReference>
<organism evidence="2 3">
    <name type="scientific">Tsuneonella litorea</name>
    <dbReference type="NCBI Taxonomy" id="2976475"/>
    <lineage>
        <taxon>Bacteria</taxon>
        <taxon>Pseudomonadati</taxon>
        <taxon>Pseudomonadota</taxon>
        <taxon>Alphaproteobacteria</taxon>
        <taxon>Sphingomonadales</taxon>
        <taxon>Erythrobacteraceae</taxon>
        <taxon>Tsuneonella</taxon>
    </lineage>
</organism>
<dbReference type="PROSITE" id="PS50005">
    <property type="entry name" value="TPR"/>
    <property type="match status" value="1"/>
</dbReference>
<dbReference type="InterPro" id="IPR011990">
    <property type="entry name" value="TPR-like_helical_dom_sf"/>
</dbReference>
<proteinExistence type="predicted"/>
<keyword evidence="3" id="KW-1185">Reference proteome</keyword>
<comment type="caution">
    <text evidence="2">The sequence shown here is derived from an EMBL/GenBank/DDBJ whole genome shotgun (WGS) entry which is preliminary data.</text>
</comment>
<keyword evidence="1" id="KW-0802">TPR repeat</keyword>
<dbReference type="RefSeq" id="WP_259962283.1">
    <property type="nucleotide sequence ID" value="NZ_JAOAMV010000005.1"/>
</dbReference>